<dbReference type="HOGENOM" id="CLU_969893_0_0_1"/>
<dbReference type="GeneID" id="19186828"/>
<evidence type="ECO:0000313" key="2">
    <source>
        <dbReference type="Proteomes" id="UP000019471"/>
    </source>
</evidence>
<dbReference type="OrthoDB" id="4128388at2759"/>
<accession>W9XYQ8</accession>
<dbReference type="EMBL" id="AMGX01000002">
    <property type="protein sequence ID" value="EXJ75399.1"/>
    <property type="molecule type" value="Genomic_DNA"/>
</dbReference>
<keyword evidence="2" id="KW-1185">Reference proteome</keyword>
<dbReference type="AlphaFoldDB" id="W9XYQ8"/>
<dbReference type="Proteomes" id="UP000019471">
    <property type="component" value="Unassembled WGS sequence"/>
</dbReference>
<dbReference type="RefSeq" id="XP_007740901.1">
    <property type="nucleotide sequence ID" value="XM_007742711.1"/>
</dbReference>
<protein>
    <submittedName>
        <fullName evidence="1">Uncharacterized protein</fullName>
    </submittedName>
</protein>
<name>W9XYQ8_9EURO</name>
<sequence length="288" mass="32376">MSESCVTTICFRKTQDFVPEPTSSSLTFLDKSDPLHGCTKSDSGEPPLKRIDSGFFEGICQAEESAESAPLAKDDESCRPLSSTPKPRIDHCIIPKRLRHAIRQDLCDPRALFHSVRHGYLHTDVRYDKQIAALCSHAAGSSQNMEVVKYTRAFPNDVSTEPRFKTSQLYGHGASDIEAYLYHWATERAAMHQRQARTNVGRMKEKQSQVEGGLIAGLRKRIDRPAGYPGILHCRVNKPARPEKTLLSSYSDAFRAWDTAMSQSIPGYAGDYEKRHWYISQWDGPSAK</sequence>
<organism evidence="1 2">
    <name type="scientific">Cladophialophora psammophila CBS 110553</name>
    <dbReference type="NCBI Taxonomy" id="1182543"/>
    <lineage>
        <taxon>Eukaryota</taxon>
        <taxon>Fungi</taxon>
        <taxon>Dikarya</taxon>
        <taxon>Ascomycota</taxon>
        <taxon>Pezizomycotina</taxon>
        <taxon>Eurotiomycetes</taxon>
        <taxon>Chaetothyriomycetidae</taxon>
        <taxon>Chaetothyriales</taxon>
        <taxon>Herpotrichiellaceae</taxon>
        <taxon>Cladophialophora</taxon>
    </lineage>
</organism>
<comment type="caution">
    <text evidence="1">The sequence shown here is derived from an EMBL/GenBank/DDBJ whole genome shotgun (WGS) entry which is preliminary data.</text>
</comment>
<gene>
    <name evidence="1" type="ORF">A1O5_02095</name>
</gene>
<evidence type="ECO:0000313" key="1">
    <source>
        <dbReference type="EMBL" id="EXJ75399.1"/>
    </source>
</evidence>
<reference evidence="1 2" key="1">
    <citation type="submission" date="2013-03" db="EMBL/GenBank/DDBJ databases">
        <title>The Genome Sequence of Cladophialophora psammophila CBS 110553.</title>
        <authorList>
            <consortium name="The Broad Institute Genomics Platform"/>
            <person name="Cuomo C."/>
            <person name="de Hoog S."/>
            <person name="Gorbushina A."/>
            <person name="Walker B."/>
            <person name="Young S.K."/>
            <person name="Zeng Q."/>
            <person name="Gargeya S."/>
            <person name="Fitzgerald M."/>
            <person name="Haas B."/>
            <person name="Abouelleil A."/>
            <person name="Allen A.W."/>
            <person name="Alvarado L."/>
            <person name="Arachchi H.M."/>
            <person name="Berlin A.M."/>
            <person name="Chapman S.B."/>
            <person name="Gainer-Dewar J."/>
            <person name="Goldberg J."/>
            <person name="Griggs A."/>
            <person name="Gujja S."/>
            <person name="Hansen M."/>
            <person name="Howarth C."/>
            <person name="Imamovic A."/>
            <person name="Ireland A."/>
            <person name="Larimer J."/>
            <person name="McCowan C."/>
            <person name="Murphy C."/>
            <person name="Pearson M."/>
            <person name="Poon T.W."/>
            <person name="Priest M."/>
            <person name="Roberts A."/>
            <person name="Saif S."/>
            <person name="Shea T."/>
            <person name="Sisk P."/>
            <person name="Sykes S."/>
            <person name="Wortman J."/>
            <person name="Nusbaum C."/>
            <person name="Birren B."/>
        </authorList>
    </citation>
    <scope>NUCLEOTIDE SEQUENCE [LARGE SCALE GENOMIC DNA]</scope>
    <source>
        <strain evidence="1 2">CBS 110553</strain>
    </source>
</reference>
<proteinExistence type="predicted"/>